<organism evidence="10 11">
    <name type="scientific">Bradyrhizobium manausense</name>
    <dbReference type="NCBI Taxonomy" id="989370"/>
    <lineage>
        <taxon>Bacteria</taxon>
        <taxon>Pseudomonadati</taxon>
        <taxon>Pseudomonadota</taxon>
        <taxon>Alphaproteobacteria</taxon>
        <taxon>Hyphomicrobiales</taxon>
        <taxon>Nitrobacteraceae</taxon>
        <taxon>Bradyrhizobium</taxon>
    </lineage>
</organism>
<dbReference type="EMBL" id="LJYG01000111">
    <property type="protein sequence ID" value="KRQ02076.1"/>
    <property type="molecule type" value="Genomic_DNA"/>
</dbReference>
<comment type="similarity">
    <text evidence="2">Belongs to the ABC transporter superfamily.</text>
</comment>
<dbReference type="PANTHER" id="PTHR43297">
    <property type="entry name" value="OLIGOPEPTIDE TRANSPORT ATP-BINDING PROTEIN APPD"/>
    <property type="match status" value="1"/>
</dbReference>
<dbReference type="Pfam" id="PF00005">
    <property type="entry name" value="ABC_tran"/>
    <property type="match status" value="1"/>
</dbReference>
<dbReference type="GO" id="GO:0015833">
    <property type="term" value="P:peptide transport"/>
    <property type="evidence" value="ECO:0007669"/>
    <property type="project" value="InterPro"/>
</dbReference>
<protein>
    <recommendedName>
        <fullName evidence="9">ABC transporter domain-containing protein</fullName>
    </recommendedName>
</protein>
<evidence type="ECO:0000256" key="2">
    <source>
        <dbReference type="ARBA" id="ARBA00005417"/>
    </source>
</evidence>
<evidence type="ECO:0000256" key="4">
    <source>
        <dbReference type="ARBA" id="ARBA00022475"/>
    </source>
</evidence>
<dbReference type="PROSITE" id="PS50893">
    <property type="entry name" value="ABC_TRANSPORTER_2"/>
    <property type="match status" value="1"/>
</dbReference>
<dbReference type="InterPro" id="IPR050388">
    <property type="entry name" value="ABC_Ni/Peptide_Import"/>
</dbReference>
<dbReference type="InterPro" id="IPR003439">
    <property type="entry name" value="ABC_transporter-like_ATP-bd"/>
</dbReference>
<evidence type="ECO:0000256" key="1">
    <source>
        <dbReference type="ARBA" id="ARBA00004417"/>
    </source>
</evidence>
<evidence type="ECO:0000256" key="7">
    <source>
        <dbReference type="ARBA" id="ARBA00023136"/>
    </source>
</evidence>
<comment type="function">
    <text evidence="8">Involved in beta-(1--&gt;2)glucan export. Transmembrane domains (TMD) form a pore in the inner membrane and the ATP-binding domain (NBD) is responsible for energy generation.</text>
</comment>
<dbReference type="GO" id="GO:0005886">
    <property type="term" value="C:plasma membrane"/>
    <property type="evidence" value="ECO:0007669"/>
    <property type="project" value="UniProtKB-SubCell"/>
</dbReference>
<evidence type="ECO:0000256" key="5">
    <source>
        <dbReference type="ARBA" id="ARBA00022741"/>
    </source>
</evidence>
<dbReference type="InterPro" id="IPR027417">
    <property type="entry name" value="P-loop_NTPase"/>
</dbReference>
<dbReference type="PANTHER" id="PTHR43297:SF2">
    <property type="entry name" value="DIPEPTIDE TRANSPORT ATP-BINDING PROTEIN DPPD"/>
    <property type="match status" value="1"/>
</dbReference>
<keyword evidence="4" id="KW-1003">Cell membrane</keyword>
<dbReference type="SUPFAM" id="SSF52540">
    <property type="entry name" value="P-loop containing nucleoside triphosphate hydrolases"/>
    <property type="match status" value="1"/>
</dbReference>
<comment type="caution">
    <text evidence="10">The sequence shown here is derived from an EMBL/GenBank/DDBJ whole genome shotgun (WGS) entry which is preliminary data.</text>
</comment>
<reference evidence="10 11" key="1">
    <citation type="submission" date="2015-09" db="EMBL/GenBank/DDBJ databases">
        <title>Draft Genome Sequence of Bradyrhizobium manausense Strain BR 3351T, a Novel Symbiotic Nitrogen-Fixing Alphaproteobacterium Isolated from Brazilian Amazon Rain Forest.</title>
        <authorList>
            <person name="De Araujo J.L."/>
            <person name="Zilli J.E."/>
        </authorList>
    </citation>
    <scope>NUCLEOTIDE SEQUENCE [LARGE SCALE GENOMIC DNA]</scope>
    <source>
        <strain evidence="10 11">BR3351</strain>
    </source>
</reference>
<dbReference type="NCBIfam" id="TIGR01727">
    <property type="entry name" value="oligo_HPY"/>
    <property type="match status" value="1"/>
</dbReference>
<dbReference type="CDD" id="cd03257">
    <property type="entry name" value="ABC_NikE_OppD_transporters"/>
    <property type="match status" value="1"/>
</dbReference>
<dbReference type="FunFam" id="3.40.50.300:FF:000016">
    <property type="entry name" value="Oligopeptide ABC transporter ATP-binding component"/>
    <property type="match status" value="1"/>
</dbReference>
<evidence type="ECO:0000256" key="8">
    <source>
        <dbReference type="ARBA" id="ARBA00024722"/>
    </source>
</evidence>
<evidence type="ECO:0000313" key="10">
    <source>
        <dbReference type="EMBL" id="KRQ02076.1"/>
    </source>
</evidence>
<dbReference type="GO" id="GO:0055085">
    <property type="term" value="P:transmembrane transport"/>
    <property type="evidence" value="ECO:0007669"/>
    <property type="project" value="UniProtKB-ARBA"/>
</dbReference>
<dbReference type="STRING" id="989370.AOQ71_36430"/>
<dbReference type="Gene3D" id="3.40.50.300">
    <property type="entry name" value="P-loop containing nucleotide triphosphate hydrolases"/>
    <property type="match status" value="1"/>
</dbReference>
<dbReference type="PROSITE" id="PS00211">
    <property type="entry name" value="ABC_TRANSPORTER_1"/>
    <property type="match status" value="1"/>
</dbReference>
<comment type="subcellular location">
    <subcellularLocation>
        <location evidence="1">Cell inner membrane</location>
        <topology evidence="1">Peripheral membrane protein</topology>
    </subcellularLocation>
</comment>
<dbReference type="RefSeq" id="WP_057757537.1">
    <property type="nucleotide sequence ID" value="NZ_LJYG01000111.1"/>
</dbReference>
<dbReference type="OrthoDB" id="9815712at2"/>
<gene>
    <name evidence="10" type="ORF">AOQ71_36430</name>
</gene>
<keyword evidence="6" id="KW-0067">ATP-binding</keyword>
<evidence type="ECO:0000256" key="6">
    <source>
        <dbReference type="ARBA" id="ARBA00022840"/>
    </source>
</evidence>
<dbReference type="SMART" id="SM00382">
    <property type="entry name" value="AAA"/>
    <property type="match status" value="1"/>
</dbReference>
<evidence type="ECO:0000256" key="3">
    <source>
        <dbReference type="ARBA" id="ARBA00022448"/>
    </source>
</evidence>
<dbReference type="GO" id="GO:0016887">
    <property type="term" value="F:ATP hydrolysis activity"/>
    <property type="evidence" value="ECO:0007669"/>
    <property type="project" value="InterPro"/>
</dbReference>
<keyword evidence="7" id="KW-0472">Membrane</keyword>
<sequence length="326" mass="35214">MRATTDQAAPFLEVSGLTVKLRALPHAAPVVDDLNLALCSGESLGIAGESGCGKSTAALGLMRLLNPALELASGSVRICGEEVLDLDEGAFDKVRWRRVAYVFQGAMNALNPVITVGDQILEAVRRDRTVSPARARDRVRELLESVGIDGSRASAYPHQFSGGMRQRAMIAMALAADPQIIIADEPTTALDVVVQGEILDLLIRLQQERGLTTIMISHNLAALAITCDQVAIMYAGRIIEFGAVEEVLSHPSHPYTKALVMATPRTDQDFRRIEPIPGAPPRPDEPRCGCAFSPRCPYARDICRIDQPQLRRYGGASVACHLVGEL</sequence>
<dbReference type="InterPro" id="IPR017871">
    <property type="entry name" value="ABC_transporter-like_CS"/>
</dbReference>
<keyword evidence="3" id="KW-0813">Transport</keyword>
<dbReference type="InterPro" id="IPR013563">
    <property type="entry name" value="Oligopep_ABC_C"/>
</dbReference>
<dbReference type="Pfam" id="PF08352">
    <property type="entry name" value="oligo_HPY"/>
    <property type="match status" value="1"/>
</dbReference>
<name>A0A0R3D343_9BRAD</name>
<dbReference type="AlphaFoldDB" id="A0A0R3D343"/>
<dbReference type="Proteomes" id="UP000051936">
    <property type="component" value="Unassembled WGS sequence"/>
</dbReference>
<evidence type="ECO:0000259" key="9">
    <source>
        <dbReference type="PROSITE" id="PS50893"/>
    </source>
</evidence>
<dbReference type="GO" id="GO:0005524">
    <property type="term" value="F:ATP binding"/>
    <property type="evidence" value="ECO:0007669"/>
    <property type="project" value="UniProtKB-KW"/>
</dbReference>
<keyword evidence="5" id="KW-0547">Nucleotide-binding</keyword>
<proteinExistence type="inferred from homology"/>
<accession>A0A0R3D343</accession>
<feature type="domain" description="ABC transporter" evidence="9">
    <location>
        <begin position="12"/>
        <end position="260"/>
    </location>
</feature>
<dbReference type="InterPro" id="IPR003593">
    <property type="entry name" value="AAA+_ATPase"/>
</dbReference>
<evidence type="ECO:0000313" key="11">
    <source>
        <dbReference type="Proteomes" id="UP000051936"/>
    </source>
</evidence>
<keyword evidence="11" id="KW-1185">Reference proteome</keyword>